<keyword evidence="3 9" id="KW-0813">Transport</keyword>
<keyword evidence="10" id="KW-0175">Coiled coil</keyword>
<evidence type="ECO:0000259" key="11">
    <source>
        <dbReference type="Pfam" id="PF25994"/>
    </source>
</evidence>
<dbReference type="Gene3D" id="2.40.30.170">
    <property type="match status" value="1"/>
</dbReference>
<keyword evidence="4 9" id="KW-1003">Cell membrane</keyword>
<dbReference type="PANTHER" id="PTHR30386">
    <property type="entry name" value="MEMBRANE FUSION SUBUNIT OF EMRAB-TOLC MULTIDRUG EFFLUX PUMP"/>
    <property type="match status" value="1"/>
</dbReference>
<dbReference type="InterPro" id="IPR058982">
    <property type="entry name" value="Beta-barrel_AprE"/>
</dbReference>
<gene>
    <name evidence="13" type="primary">hlyD</name>
    <name evidence="13" type="ORF">ETEE_3690</name>
</gene>
<evidence type="ECO:0000256" key="7">
    <source>
        <dbReference type="ARBA" id="ARBA00022989"/>
    </source>
</evidence>
<protein>
    <recommendedName>
        <fullName evidence="9">Membrane fusion protein (MFP) family protein</fullName>
    </recommendedName>
</protein>
<evidence type="ECO:0000256" key="6">
    <source>
        <dbReference type="ARBA" id="ARBA00022692"/>
    </source>
</evidence>
<accession>A0A076LTU4</accession>
<dbReference type="InterPro" id="IPR058781">
    <property type="entry name" value="HH_AprE-like"/>
</dbReference>
<dbReference type="InterPro" id="IPR010129">
    <property type="entry name" value="T1SS_HlyD"/>
</dbReference>
<organism evidence="13 14">
    <name type="scientific">Edwardsiella anguillarum ET080813</name>
    <dbReference type="NCBI Taxonomy" id="667120"/>
    <lineage>
        <taxon>Bacteria</taxon>
        <taxon>Pseudomonadati</taxon>
        <taxon>Pseudomonadota</taxon>
        <taxon>Gammaproteobacteria</taxon>
        <taxon>Enterobacterales</taxon>
        <taxon>Hafniaceae</taxon>
        <taxon>Edwardsiella</taxon>
    </lineage>
</organism>
<dbReference type="AlphaFoldDB" id="A0A076LTU4"/>
<dbReference type="PRINTS" id="PR01490">
    <property type="entry name" value="RTXTOXIND"/>
</dbReference>
<proteinExistence type="inferred from homology"/>
<evidence type="ECO:0000256" key="8">
    <source>
        <dbReference type="ARBA" id="ARBA00023136"/>
    </source>
</evidence>
<name>A0A076LTU4_9GAMM</name>
<evidence type="ECO:0000256" key="10">
    <source>
        <dbReference type="SAM" id="Coils"/>
    </source>
</evidence>
<feature type="coiled-coil region" evidence="10">
    <location>
        <begin position="277"/>
        <end position="304"/>
    </location>
</feature>
<dbReference type="GeneID" id="33941085"/>
<evidence type="ECO:0000256" key="9">
    <source>
        <dbReference type="RuleBase" id="RU365093"/>
    </source>
</evidence>
<dbReference type="InterPro" id="IPR050739">
    <property type="entry name" value="MFP"/>
</dbReference>
<dbReference type="Pfam" id="PF25994">
    <property type="entry name" value="HH_AprE"/>
    <property type="match status" value="1"/>
</dbReference>
<dbReference type="Gene3D" id="2.40.50.100">
    <property type="match status" value="2"/>
</dbReference>
<dbReference type="Pfam" id="PF26002">
    <property type="entry name" value="Beta-barrel_AprE"/>
    <property type="match status" value="1"/>
</dbReference>
<dbReference type="KEGG" id="ete:ETEE_3690"/>
<keyword evidence="5 9" id="KW-0997">Cell inner membrane</keyword>
<comment type="similarity">
    <text evidence="2 9">Belongs to the membrane fusion protein (MFP) (TC 8.A.1) family.</text>
</comment>
<dbReference type="PANTHER" id="PTHR30386:SF27">
    <property type="entry name" value="MEMBRANE FUSION PROTEIN (MFP) FAMILY PROTEIN"/>
    <property type="match status" value="1"/>
</dbReference>
<evidence type="ECO:0000256" key="5">
    <source>
        <dbReference type="ARBA" id="ARBA00022519"/>
    </source>
</evidence>
<keyword evidence="6 9" id="KW-0812">Transmembrane</keyword>
<dbReference type="GO" id="GO:0005886">
    <property type="term" value="C:plasma membrane"/>
    <property type="evidence" value="ECO:0007669"/>
    <property type="project" value="UniProtKB-SubCell"/>
</dbReference>
<keyword evidence="8 9" id="KW-0472">Membrane</keyword>
<evidence type="ECO:0000256" key="3">
    <source>
        <dbReference type="ARBA" id="ARBA00022448"/>
    </source>
</evidence>
<dbReference type="RefSeq" id="WP_158407654.1">
    <property type="nucleotide sequence ID" value="NZ_CP006664.1"/>
</dbReference>
<evidence type="ECO:0000313" key="14">
    <source>
        <dbReference type="Proteomes" id="UP000028681"/>
    </source>
</evidence>
<evidence type="ECO:0000256" key="4">
    <source>
        <dbReference type="ARBA" id="ARBA00022475"/>
    </source>
</evidence>
<feature type="transmembrane region" description="Helical" evidence="9">
    <location>
        <begin position="36"/>
        <end position="53"/>
    </location>
</feature>
<comment type="subcellular location">
    <subcellularLocation>
        <location evidence="1 9">Cell inner membrane</location>
        <topology evidence="1 9">Single-pass membrane protein</topology>
    </subcellularLocation>
</comment>
<dbReference type="EMBL" id="CP006664">
    <property type="protein sequence ID" value="AIJ10102.1"/>
    <property type="molecule type" value="Genomic_DNA"/>
</dbReference>
<sequence>MKLLNWRNKNFTDDMAFLPSVIEVIESPPSPIRVQLLYTLCLFTVLAFVWSFFGRIDVIATAPGKVQPQGYVKVIESEVTGKVSQILLKNGDRVSEGETVALLEAADSQAKYNDTLYNFSSFYAELWRRKTQDRLARDLSVEARALTDFTVEWPAQPALPEEIKLRETSTMHGELTQLNTDLQNIRAQLAQNKTREQGMKATIASQKSLIETLNERLQIRRTLVEKQVVAKDDWLQILTDVKEAKSTLQSTLAQLHDIQAARDVLHIALLKIRHDFISENLKNIGQLEQQSNSLREQLNQREAQLALMTFKSPINGTIVASSLVSQGQVVTPGEELMRVVPDNSRLEIIAYVPNQDIGFIRPGQHVDVKINAFPYTRYGTLNGVVQHISQDAIPAADAQQVQMDPTRLGSNTKTGGGQSTQGLVFPLTVALEQDHILVDNQQISLVSGMGVSVEIKTDRRRLIDYLVSPIYDLTSSSLRER</sequence>
<reference evidence="13 14" key="1">
    <citation type="journal article" date="2012" name="PLoS ONE">
        <title>Edwardsiella comparative phylogenomics reveal the new intra/inter-species taxonomic relationships, virulence evolution and niche adaptation mechanisms.</title>
        <authorList>
            <person name="Yang M."/>
            <person name="Lv Y."/>
            <person name="Xiao J."/>
            <person name="Wu H."/>
            <person name="Zheng H."/>
            <person name="Liu Q."/>
            <person name="Zhang Y."/>
            <person name="Wang Q."/>
        </authorList>
    </citation>
    <scope>NUCLEOTIDE SEQUENCE [LARGE SCALE GENOMIC DNA]</scope>
    <source>
        <strain evidence="14">080813</strain>
    </source>
</reference>
<dbReference type="NCBIfam" id="TIGR01843">
    <property type="entry name" value="type_I_hlyD"/>
    <property type="match status" value="1"/>
</dbReference>
<dbReference type="Proteomes" id="UP000028681">
    <property type="component" value="Chromosome"/>
</dbReference>
<dbReference type="HOGENOM" id="CLU_023976_0_1_6"/>
<evidence type="ECO:0000256" key="2">
    <source>
        <dbReference type="ARBA" id="ARBA00009477"/>
    </source>
</evidence>
<dbReference type="GO" id="GO:0015031">
    <property type="term" value="P:protein transport"/>
    <property type="evidence" value="ECO:0007669"/>
    <property type="project" value="InterPro"/>
</dbReference>
<evidence type="ECO:0000313" key="13">
    <source>
        <dbReference type="EMBL" id="AIJ10102.1"/>
    </source>
</evidence>
<evidence type="ECO:0000256" key="1">
    <source>
        <dbReference type="ARBA" id="ARBA00004377"/>
    </source>
</evidence>
<feature type="domain" description="AprE-like beta-barrel" evidence="12">
    <location>
        <begin position="347"/>
        <end position="457"/>
    </location>
</feature>
<evidence type="ECO:0000259" key="12">
    <source>
        <dbReference type="Pfam" id="PF26002"/>
    </source>
</evidence>
<feature type="domain" description="AprE-like long alpha-helical hairpin" evidence="11">
    <location>
        <begin position="151"/>
        <end position="302"/>
    </location>
</feature>
<keyword evidence="7 9" id="KW-1133">Transmembrane helix</keyword>